<dbReference type="NCBIfam" id="TIGR02595">
    <property type="entry name" value="PEP_CTERM"/>
    <property type="match status" value="1"/>
</dbReference>
<protein>
    <submittedName>
        <fullName evidence="3">PEP-CTERM sorting domain-containing protein</fullName>
    </submittedName>
</protein>
<keyword evidence="1" id="KW-0732">Signal</keyword>
<evidence type="ECO:0000313" key="4">
    <source>
        <dbReference type="Proteomes" id="UP001155241"/>
    </source>
</evidence>
<dbReference type="EMBL" id="JAMXLR010000061">
    <property type="protein sequence ID" value="MCO6045882.1"/>
    <property type="molecule type" value="Genomic_DNA"/>
</dbReference>
<name>A0A9X2JHW2_9BACT</name>
<gene>
    <name evidence="3" type="ORF">NG895_18435</name>
</gene>
<sequence length="1666" mass="173424">MPRIRLMALAAAAVLSLAIAESSLAVTSSWTLAGPDTDWSTPDNWDNGVPQLPGDVALLPGATDLTGMPVVTGPVSLGELHFATEGGLSSVSGSSVLTFDQPGDDPARILLDSNEPAWNASIATPWAIADGETLEIVLPEGSSLEFSGGLVSPGGDVAVSGGGQVVLSAASPDWNGSLLVDDGSLQVEDVNALAGSQLVRVAERSTLTFLSQYDTRQRGEYYVFPQIVLAGGALQAVSSDSSITSTLVMANIELESDSTFKSANRDYLRITGTITGAGGLHFEPIADSEYSQSVTIDGPTSYQGPTYIPAGMAVDFTHPEAMGDNSSGTFVDGGVLGLDGGGGGEDIRVAVGKLLLTASDNPYSHNIMLMQGSILHAVPLNGDDEAHAILTTPVLYEGSAQLGESPYSSATLDLRGGVQGTGSLHLDEDVDISGESQIRGDIFVHGRGPHVFSGKLHQAGDVYSVNGGALQLAGDLGAPRGSFYVMVSGNRISSMRVSHDNILEAVTLDPRLLEYEGYFDDSPISVVDGATLTISDKLQFFGGVLSGRFAGQQVLTKKDTTPGFLVDIAGSEFKRVDVERGSLTISGDAGVTPSDIHLSGHFSSAVIIDTSTDYLGDIYLHNTNGSAQRLLNTDWRPTQATLTLWDNTALRGEIFLGDQGSSIAGLTGSTLAPEAKIHGGELTIRGPELTIQGGQHTYTGATRINSRNVVLEGEGRLNSTSMIIGSNRLSTTGGRAALVLDNSALGAHNDRIPDATPVYTDGMRFELIGSSTESATETLGVVRGTRGISDIVVTHPDGGPGTTTLRINSLEREQGAMVQFHRQGNGARIELGTSPTLDNGLLGGWARYGGDDFATYGLSGVVAYSDLYSYATDLATATDTDNVDLLHAAPTLISDKNINALRVRGTNIDLNGHTLVLESGGLHDVDYLQSTISGPGELTAGVDSGGELFISGNHRIEADIVDNGDIPVGLTYSNTFDEGSAYLTLSGKNTYSGPTTVNSSSNNAVLEIVSSTALPEGGDVRLNGGDLRLNFDSNEPLHLGELVVRDAATVGSTNGSSPIIQPTSIVLESGGIGARLVGEAPIVKTGLDTFSVVLAGHSGPVDIQQGILITSDIGEAPLDDGHAVTIRQGAQLSGTTDTVFAGRKIRLDGGSIFNQRRGGVSAPIEVLAGGGTLQLGSDTNMITSAITGSGTLTVDGAYGDNRMKFNADLNAFTGDLLFTGGYTTVSATSPDYSGNVTIAGASVYIDRLYTFGDSKVTITPDGMLDFGSNVLSDIDLNGGVISFRGTLRGDLNVLADSRFFLLRPSGSYNNPASRLASTTRLHDGVTLSVLGNPATSAGAIHYLRQGRREQLEITGQLIVDGTATLTSFDSLVTLSGTIEPGADNSTLRLEGNNTFTLSPSIQLTEGRRLTLLDDGQPADLLFTTPQSISGEGILEANVTTKTSATIAPGDSLGMLTIDGDLTFDSGTQYVWEVDGAGASPGEGWDLLNVTGTLTFQNTAFVRPPSSVKLVESGEPLAHESNEWLIASAGQIEGFDPDRLQIITSGLSGGFSASDFAIEQRGNELYLVLSAVLPGDFNLDGLVDLADYIVWRNNLGSTSDEAINYAGDSTPGVGPGDYQVWKDNFGTPGSASLDDSAAAVPEPASVASLLGLGALGWVASRRRRTAR</sequence>
<organism evidence="3 4">
    <name type="scientific">Aeoliella straminimaris</name>
    <dbReference type="NCBI Taxonomy" id="2954799"/>
    <lineage>
        <taxon>Bacteria</taxon>
        <taxon>Pseudomonadati</taxon>
        <taxon>Planctomycetota</taxon>
        <taxon>Planctomycetia</taxon>
        <taxon>Pirellulales</taxon>
        <taxon>Lacipirellulaceae</taxon>
        <taxon>Aeoliella</taxon>
    </lineage>
</organism>
<keyword evidence="4" id="KW-1185">Reference proteome</keyword>
<dbReference type="InterPro" id="IPR013424">
    <property type="entry name" value="Ice-binding_C"/>
</dbReference>
<dbReference type="Proteomes" id="UP001155241">
    <property type="component" value="Unassembled WGS sequence"/>
</dbReference>
<dbReference type="Pfam" id="PF07589">
    <property type="entry name" value="PEP-CTERM"/>
    <property type="match status" value="1"/>
</dbReference>
<dbReference type="InterPro" id="IPR011050">
    <property type="entry name" value="Pectin_lyase_fold/virulence"/>
</dbReference>
<proteinExistence type="predicted"/>
<feature type="chain" id="PRO_5040956244" evidence="1">
    <location>
        <begin position="26"/>
        <end position="1666"/>
    </location>
</feature>
<reference evidence="3" key="1">
    <citation type="submission" date="2022-06" db="EMBL/GenBank/DDBJ databases">
        <title>Aeoliella straminimaris, a novel planctomycete from sediments.</title>
        <authorList>
            <person name="Vitorino I.R."/>
            <person name="Lage O.M."/>
        </authorList>
    </citation>
    <scope>NUCLEOTIDE SEQUENCE</scope>
    <source>
        <strain evidence="3">ICT_H6.2</strain>
    </source>
</reference>
<evidence type="ECO:0000256" key="1">
    <source>
        <dbReference type="SAM" id="SignalP"/>
    </source>
</evidence>
<feature type="domain" description="Ice-binding protein C-terminal" evidence="2">
    <location>
        <begin position="1638"/>
        <end position="1662"/>
    </location>
</feature>
<dbReference type="RefSeq" id="WP_252853991.1">
    <property type="nucleotide sequence ID" value="NZ_JAMXLR010000061.1"/>
</dbReference>
<dbReference type="SUPFAM" id="SSF51126">
    <property type="entry name" value="Pectin lyase-like"/>
    <property type="match status" value="1"/>
</dbReference>
<evidence type="ECO:0000259" key="2">
    <source>
        <dbReference type="Pfam" id="PF07589"/>
    </source>
</evidence>
<comment type="caution">
    <text evidence="3">The sequence shown here is derived from an EMBL/GenBank/DDBJ whole genome shotgun (WGS) entry which is preliminary data.</text>
</comment>
<feature type="non-terminal residue" evidence="3">
    <location>
        <position position="1666"/>
    </location>
</feature>
<evidence type="ECO:0000313" key="3">
    <source>
        <dbReference type="EMBL" id="MCO6045882.1"/>
    </source>
</evidence>
<accession>A0A9X2JHW2</accession>
<feature type="signal peptide" evidence="1">
    <location>
        <begin position="1"/>
        <end position="25"/>
    </location>
</feature>